<feature type="transmembrane region" description="Helical" evidence="3">
    <location>
        <begin position="94"/>
        <end position="115"/>
    </location>
</feature>
<feature type="transmembrane region" description="Helical" evidence="3">
    <location>
        <begin position="127"/>
        <end position="150"/>
    </location>
</feature>
<dbReference type="AlphaFoldDB" id="A0A1P8UJI0"/>
<accession>A0A1P8UJI0</accession>
<feature type="transmembrane region" description="Helical" evidence="3">
    <location>
        <begin position="338"/>
        <end position="356"/>
    </location>
</feature>
<dbReference type="OrthoDB" id="8566379at2"/>
<dbReference type="InterPro" id="IPR052346">
    <property type="entry name" value="O-mannosyl-transferase_TMTC"/>
</dbReference>
<feature type="transmembrane region" description="Helical" evidence="3">
    <location>
        <begin position="309"/>
        <end position="331"/>
    </location>
</feature>
<protein>
    <recommendedName>
        <fullName evidence="6">Glycosyltransferase RgtA/B/C/D-like domain-containing protein</fullName>
    </recommendedName>
</protein>
<reference evidence="4 5" key="1">
    <citation type="submission" date="2017-01" db="EMBL/GenBank/DDBJ databases">
        <title>Draft sequence of Acidihalobacter ferrooxidans strain DSM 14175 (strain V8).</title>
        <authorList>
            <person name="Khaleque H.N."/>
            <person name="Ramsay J.P."/>
            <person name="Murphy R.J.T."/>
            <person name="Kaksonen A.H."/>
            <person name="Boxall N.J."/>
            <person name="Watkin E.L.J."/>
        </authorList>
    </citation>
    <scope>NUCLEOTIDE SEQUENCE [LARGE SCALE GENOMIC DNA]</scope>
    <source>
        <strain evidence="4 5">V8</strain>
    </source>
</reference>
<keyword evidence="3" id="KW-1133">Transmembrane helix</keyword>
<evidence type="ECO:0000313" key="5">
    <source>
        <dbReference type="Proteomes" id="UP000243807"/>
    </source>
</evidence>
<dbReference type="PANTHER" id="PTHR44227">
    <property type="match status" value="1"/>
</dbReference>
<keyword evidence="5" id="KW-1185">Reference proteome</keyword>
<name>A0A1P8UJI0_9GAMM</name>
<dbReference type="Gene3D" id="1.25.40.10">
    <property type="entry name" value="Tetratricopeptide repeat domain"/>
    <property type="match status" value="1"/>
</dbReference>
<evidence type="ECO:0000256" key="2">
    <source>
        <dbReference type="ARBA" id="ARBA00022803"/>
    </source>
</evidence>
<dbReference type="InterPro" id="IPR011990">
    <property type="entry name" value="TPR-like_helical_dom_sf"/>
</dbReference>
<proteinExistence type="predicted"/>
<keyword evidence="1" id="KW-0677">Repeat</keyword>
<dbReference type="EMBL" id="CP019434">
    <property type="protein sequence ID" value="APZ43960.1"/>
    <property type="molecule type" value="Genomic_DNA"/>
</dbReference>
<feature type="transmembrane region" description="Helical" evidence="3">
    <location>
        <begin position="235"/>
        <end position="254"/>
    </location>
</feature>
<feature type="transmembrane region" description="Helical" evidence="3">
    <location>
        <begin position="156"/>
        <end position="173"/>
    </location>
</feature>
<evidence type="ECO:0000256" key="1">
    <source>
        <dbReference type="ARBA" id="ARBA00022737"/>
    </source>
</evidence>
<evidence type="ECO:0000313" key="4">
    <source>
        <dbReference type="EMBL" id="APZ43960.1"/>
    </source>
</evidence>
<dbReference type="PANTHER" id="PTHR44227:SF3">
    <property type="entry name" value="PROTEIN O-MANNOSYL-TRANSFERASE TMTC4"/>
    <property type="match status" value="1"/>
</dbReference>
<feature type="transmembrane region" description="Helical" evidence="3">
    <location>
        <begin position="397"/>
        <end position="414"/>
    </location>
</feature>
<keyword evidence="2" id="KW-0802">TPR repeat</keyword>
<keyword evidence="3" id="KW-0472">Membrane</keyword>
<dbReference type="STRING" id="1765967.BW247_13375"/>
<keyword evidence="3" id="KW-0812">Transmembrane</keyword>
<feature type="transmembrane region" description="Helical" evidence="3">
    <location>
        <begin position="368"/>
        <end position="385"/>
    </location>
</feature>
<evidence type="ECO:0008006" key="6">
    <source>
        <dbReference type="Google" id="ProtNLM"/>
    </source>
</evidence>
<dbReference type="Proteomes" id="UP000243807">
    <property type="component" value="Chromosome"/>
</dbReference>
<sequence>MRQNLTLAAGLLLAVAATVLIYWPGIHGPFLLDDFANIVNNPALKLHHLSYNALMAAAFSSDAGPLHRPIAMVSFALNEYFVGPGAASMKATNIFIHAFNGVLVYAVAALTLTAYRRRFRPDLTRGQVLGTALAIAAAWLVLPINLTAVLYVVQRMTSFSATFALGGIALYLWGRLRLLDGRRGLWMLWTGIALGGGLAVLTKEDGALLPVYTLVLEWALFGFARASGGRDRRLYLLYALLLLAPGILGLIWLWPGIAGSFQHSGRPFTIVERLLTEPRVFFDYIYWTLAPNLGALSLYHDDYPFSTGLLAPPTTLLSILGIVALLAVAVWLRRRRPLIALGIVWFFAGQLMTGTFFDLELVFEQRNYIPDIGLLLIVFGTVLLERPVEKLLLARRTLVVALIVLYALILGLRVQEWSNGLRLAEMQASMHPHSPRATYSLGRILAVAATREPHNIKLIKTTTRALNQSAAIPGSSLLADQALLILYAQIHQPYNPAWWSRIDHKLRTQPMSAQNLVSLQYMVTCEVQKHCVFPQAQMQQVFDIATRRFARNPKLLSVYANWLLNIRREPLAARAVMERCVELDPRTPQYWINLIRLDIALYRFKDARDDIAQLAKYNHLGQLDDTLRSLRRQLHDTEQTFVKQVKNAQQKSAHKGPPGG</sequence>
<feature type="transmembrane region" description="Helical" evidence="3">
    <location>
        <begin position="185"/>
        <end position="201"/>
    </location>
</feature>
<feature type="transmembrane region" description="Helical" evidence="3">
    <location>
        <begin position="207"/>
        <end position="223"/>
    </location>
</feature>
<organism evidence="4 5">
    <name type="scientific">Acidihalobacter ferrooxydans</name>
    <dbReference type="NCBI Taxonomy" id="1765967"/>
    <lineage>
        <taxon>Bacteria</taxon>
        <taxon>Pseudomonadati</taxon>
        <taxon>Pseudomonadota</taxon>
        <taxon>Gammaproteobacteria</taxon>
        <taxon>Chromatiales</taxon>
        <taxon>Ectothiorhodospiraceae</taxon>
        <taxon>Acidihalobacter</taxon>
    </lineage>
</organism>
<gene>
    <name evidence="4" type="ORF">BW247_13375</name>
</gene>
<evidence type="ECO:0000256" key="3">
    <source>
        <dbReference type="SAM" id="Phobius"/>
    </source>
</evidence>
<dbReference type="KEGG" id="afy:BW247_13375"/>
<dbReference type="RefSeq" id="WP_076837583.1">
    <property type="nucleotide sequence ID" value="NZ_CP019434.1"/>
</dbReference>